<keyword evidence="2" id="KW-1185">Reference proteome</keyword>
<dbReference type="AlphaFoldDB" id="A0A2P6NUW3"/>
<gene>
    <name evidence="1" type="ORF">PROFUN_02463</name>
</gene>
<accession>A0A2P6NUW3</accession>
<reference evidence="1 2" key="1">
    <citation type="journal article" date="2018" name="Genome Biol. Evol.">
        <title>Multiple Roots of Fruiting Body Formation in Amoebozoa.</title>
        <authorList>
            <person name="Hillmann F."/>
            <person name="Forbes G."/>
            <person name="Novohradska S."/>
            <person name="Ferling I."/>
            <person name="Riege K."/>
            <person name="Groth M."/>
            <person name="Westermann M."/>
            <person name="Marz M."/>
            <person name="Spaller T."/>
            <person name="Winckler T."/>
            <person name="Schaap P."/>
            <person name="Glockner G."/>
        </authorList>
    </citation>
    <scope>NUCLEOTIDE SEQUENCE [LARGE SCALE GENOMIC DNA]</scope>
    <source>
        <strain evidence="1 2">Jena</strain>
    </source>
</reference>
<dbReference type="InParanoid" id="A0A2P6NUW3"/>
<organism evidence="1 2">
    <name type="scientific">Planoprotostelium fungivorum</name>
    <dbReference type="NCBI Taxonomy" id="1890364"/>
    <lineage>
        <taxon>Eukaryota</taxon>
        <taxon>Amoebozoa</taxon>
        <taxon>Evosea</taxon>
        <taxon>Variosea</taxon>
        <taxon>Cavosteliida</taxon>
        <taxon>Cavosteliaceae</taxon>
        <taxon>Planoprotostelium</taxon>
    </lineage>
</organism>
<dbReference type="Proteomes" id="UP000241769">
    <property type="component" value="Unassembled WGS sequence"/>
</dbReference>
<dbReference type="EMBL" id="MDYQ01000018">
    <property type="protein sequence ID" value="PRP87763.1"/>
    <property type="molecule type" value="Genomic_DNA"/>
</dbReference>
<sequence>MDGLLVNLQECSDPVADEENPRAPVADEMKLRYRRQSPLSLPTTLNRTCISIADLVNYSGCAVHRLPFLSSEVGCGVTFCLQYDTFVSLFQAK</sequence>
<comment type="caution">
    <text evidence="1">The sequence shown here is derived from an EMBL/GenBank/DDBJ whole genome shotgun (WGS) entry which is preliminary data.</text>
</comment>
<evidence type="ECO:0000313" key="2">
    <source>
        <dbReference type="Proteomes" id="UP000241769"/>
    </source>
</evidence>
<evidence type="ECO:0000313" key="1">
    <source>
        <dbReference type="EMBL" id="PRP87763.1"/>
    </source>
</evidence>
<proteinExistence type="predicted"/>
<name>A0A2P6NUW3_9EUKA</name>
<protein>
    <submittedName>
        <fullName evidence="1">Uncharacterized protein</fullName>
    </submittedName>
</protein>